<dbReference type="Gene3D" id="3.90.550.10">
    <property type="entry name" value="Spore Coat Polysaccharide Biosynthesis Protein SpsA, Chain A"/>
    <property type="match status" value="1"/>
</dbReference>
<dbReference type="Proteomes" id="UP000502421">
    <property type="component" value="Chromosome"/>
</dbReference>
<dbReference type="RefSeq" id="WP_168804453.1">
    <property type="nucleotide sequence ID" value="NZ_CP051205.1"/>
</dbReference>
<dbReference type="KEGG" id="coy:HF329_13050"/>
<dbReference type="SUPFAM" id="SSF53448">
    <property type="entry name" value="Nucleotide-diphospho-sugar transferases"/>
    <property type="match status" value="1"/>
</dbReference>
<accession>A0AAE6ZG61</accession>
<reference evidence="2" key="1">
    <citation type="submission" date="2020-04" db="EMBL/GenBank/DDBJ databases">
        <authorList>
            <person name="Kittiwongwattana C."/>
        </authorList>
    </citation>
    <scope>NUCLEOTIDE SEQUENCE [LARGE SCALE GENOMIC DNA]</scope>
    <source>
        <strain evidence="2">1310</strain>
    </source>
</reference>
<name>A0AAE6ZG61_9BACT</name>
<dbReference type="InterPro" id="IPR029044">
    <property type="entry name" value="Nucleotide-diphossugar_trans"/>
</dbReference>
<evidence type="ECO:0000313" key="1">
    <source>
        <dbReference type="EMBL" id="QJB32203.1"/>
    </source>
</evidence>
<proteinExistence type="predicted"/>
<gene>
    <name evidence="1" type="ORF">HF329_13050</name>
</gene>
<organism evidence="1 2">
    <name type="scientific">Chitinophaga oryzae</name>
    <dbReference type="NCBI Taxonomy" id="2725414"/>
    <lineage>
        <taxon>Bacteria</taxon>
        <taxon>Pseudomonadati</taxon>
        <taxon>Bacteroidota</taxon>
        <taxon>Chitinophagia</taxon>
        <taxon>Chitinophagales</taxon>
        <taxon>Chitinophagaceae</taxon>
        <taxon>Chitinophaga</taxon>
    </lineage>
</organism>
<dbReference type="EMBL" id="CP051205">
    <property type="protein sequence ID" value="QJB32203.1"/>
    <property type="molecule type" value="Genomic_DNA"/>
</dbReference>
<sequence>MRKVCCVILEYCGGAQTDKLHKKLSAWNPSHTIYVLDNASPHNTCSCITHRNEHNSGIGGGIRDALQLARTTGADVLLLIVNDVVPVTKIDIGYYEELLNRFPDVVQVSASITRNTAQAANYPWMIDAGSRENRVVPHADLLCCAIDIDFVENFGGFPPSRGGWGYDWEIAYHADLLKKKIVVCDFFKVKHIHPDTPKTGPQHEDKYEELVRIYDAKYGSYRTIFVHEHIGDNT</sequence>
<evidence type="ECO:0000313" key="2">
    <source>
        <dbReference type="Proteomes" id="UP000502421"/>
    </source>
</evidence>
<protein>
    <submittedName>
        <fullName evidence="1">Uncharacterized protein</fullName>
    </submittedName>
</protein>
<dbReference type="AlphaFoldDB" id="A0AAE6ZG61"/>